<reference evidence="2" key="1">
    <citation type="journal article" date="2019" name="Int. J. Syst. Evol. Microbiol.">
        <title>The Global Catalogue of Microorganisms (GCM) 10K type strain sequencing project: providing services to taxonomists for standard genome sequencing and annotation.</title>
        <authorList>
            <consortium name="The Broad Institute Genomics Platform"/>
            <consortium name="The Broad Institute Genome Sequencing Center for Infectious Disease"/>
            <person name="Wu L."/>
            <person name="Ma J."/>
        </authorList>
    </citation>
    <scope>NUCLEOTIDE SEQUENCE [LARGE SCALE GENOMIC DNA]</scope>
    <source>
        <strain evidence="2">CGMCC 4.7131</strain>
    </source>
</reference>
<evidence type="ECO:0000313" key="2">
    <source>
        <dbReference type="Proteomes" id="UP001596035"/>
    </source>
</evidence>
<name>A0ABW0DYN9_9ACTN</name>
<dbReference type="RefSeq" id="WP_344559019.1">
    <property type="nucleotide sequence ID" value="NZ_BAAATG010000012.1"/>
</dbReference>
<keyword evidence="2" id="KW-1185">Reference proteome</keyword>
<dbReference type="InterPro" id="IPR010148">
    <property type="entry name" value="CRISPR-assoc_prot_CT1975"/>
</dbReference>
<dbReference type="Pfam" id="PF09344">
    <property type="entry name" value="Cas_CT1975"/>
    <property type="match status" value="1"/>
</dbReference>
<dbReference type="EMBL" id="JBHSKN010000022">
    <property type="protein sequence ID" value="MFC5243162.1"/>
    <property type="molecule type" value="Genomic_DNA"/>
</dbReference>
<comment type="caution">
    <text evidence="1">The sequence shown here is derived from an EMBL/GenBank/DDBJ whole genome shotgun (WGS) entry which is preliminary data.</text>
</comment>
<organism evidence="1 2">
    <name type="scientific">Streptomyces atrovirens</name>
    <dbReference type="NCBI Taxonomy" id="285556"/>
    <lineage>
        <taxon>Bacteria</taxon>
        <taxon>Bacillati</taxon>
        <taxon>Actinomycetota</taxon>
        <taxon>Actinomycetes</taxon>
        <taxon>Kitasatosporales</taxon>
        <taxon>Streptomycetaceae</taxon>
        <taxon>Streptomyces</taxon>
    </lineage>
</organism>
<proteinExistence type="predicted"/>
<dbReference type="Proteomes" id="UP001596035">
    <property type="component" value="Unassembled WGS sequence"/>
</dbReference>
<sequence>MPVRPRFLDIHIIQSVPFANLNRDDTNSVKTVLYGAKLRTRVSSQSWKRAARVEFERITGNSTLRTRRICEAVTRELVHRGWPQELAEKAGAHIAAAVGKFEVEEKVEGQRRTTIPNHVITNAMIYVPQAAVSELADYAEEHRETLEAAKDITKKGDVKASALPKAAIDAILRSRNDVINLFGRMLAEIDRAGVDGAVQVAHAMTTHEADADLDYFTAVDDLTSTWQDTTGSAHMGHTEFSAGTFYRYATIDLDELTRNLAGTDDNTDVHEVLTGFLTAFTLAVPQAKKNSTAPHTLPHLVHFAVRGDRPVSFAAAFEQPVRPGSHGGNGAPAVTALAQYAAAARSFLGTSHLISSSWTSPELKDLPDTLGQRFDGLEALIADAVGHVGSTGSEDDAA</sequence>
<evidence type="ECO:0000313" key="1">
    <source>
        <dbReference type="EMBL" id="MFC5243162.1"/>
    </source>
</evidence>
<gene>
    <name evidence="1" type="primary">cas7e</name>
    <name evidence="1" type="ORF">ACFPWV_25185</name>
</gene>
<accession>A0ABW0DYN9</accession>
<protein>
    <submittedName>
        <fullName evidence="1">Type I-E CRISPR-associated protein Cas7/Cse4/CasC</fullName>
    </submittedName>
</protein>
<dbReference type="NCBIfam" id="TIGR01869">
    <property type="entry name" value="casC_Cse4"/>
    <property type="match status" value="1"/>
</dbReference>